<dbReference type="Proteomes" id="UP000075714">
    <property type="component" value="Unassembled WGS sequence"/>
</dbReference>
<evidence type="ECO:0000313" key="2">
    <source>
        <dbReference type="EMBL" id="KXZ40992.1"/>
    </source>
</evidence>
<organism evidence="2 3">
    <name type="scientific">Gonium pectorale</name>
    <name type="common">Green alga</name>
    <dbReference type="NCBI Taxonomy" id="33097"/>
    <lineage>
        <taxon>Eukaryota</taxon>
        <taxon>Viridiplantae</taxon>
        <taxon>Chlorophyta</taxon>
        <taxon>core chlorophytes</taxon>
        <taxon>Chlorophyceae</taxon>
        <taxon>CS clade</taxon>
        <taxon>Chlamydomonadales</taxon>
        <taxon>Volvocaceae</taxon>
        <taxon>Gonium</taxon>
    </lineage>
</organism>
<gene>
    <name evidence="2" type="ORF">GPECTOR_1031g307</name>
</gene>
<proteinExistence type="predicted"/>
<evidence type="ECO:0000313" key="3">
    <source>
        <dbReference type="Proteomes" id="UP000075714"/>
    </source>
</evidence>
<sequence length="235" mass="25101">MSSIATLINERKTRLNALKENPDVKKALGKLASNPGAVLSKTLRNAIEQLREEEASLAKLEESVENPTASAVEEPARKKAKFASLATFDCDFGASEGKGNKSLIGQRQNLESLYKTAYVNVAVAADAVQAAIDARDGDKLEAATAALDGALGESKKHFEEAARELVIAYSHGWSVVKELRGQTYVRNEQERKALKEAIKAAATKGKQQGTGNASKASQLTSQLPPASCHQPKPGM</sequence>
<feature type="region of interest" description="Disordered" evidence="1">
    <location>
        <begin position="196"/>
        <end position="235"/>
    </location>
</feature>
<dbReference type="EMBL" id="LSYV01001026">
    <property type="protein sequence ID" value="KXZ40992.1"/>
    <property type="molecule type" value="Genomic_DNA"/>
</dbReference>
<comment type="caution">
    <text evidence="2">The sequence shown here is derived from an EMBL/GenBank/DDBJ whole genome shotgun (WGS) entry which is preliminary data.</text>
</comment>
<dbReference type="OrthoDB" id="557320at2759"/>
<feature type="compositionally biased region" description="Polar residues" evidence="1">
    <location>
        <begin position="205"/>
        <end position="224"/>
    </location>
</feature>
<reference evidence="3" key="1">
    <citation type="journal article" date="2016" name="Nat. Commun.">
        <title>The Gonium pectorale genome demonstrates co-option of cell cycle regulation during the evolution of multicellularity.</title>
        <authorList>
            <person name="Hanschen E.R."/>
            <person name="Marriage T.N."/>
            <person name="Ferris P.J."/>
            <person name="Hamaji T."/>
            <person name="Toyoda A."/>
            <person name="Fujiyama A."/>
            <person name="Neme R."/>
            <person name="Noguchi H."/>
            <person name="Minakuchi Y."/>
            <person name="Suzuki M."/>
            <person name="Kawai-Toyooka H."/>
            <person name="Smith D.R."/>
            <person name="Sparks H."/>
            <person name="Anderson J."/>
            <person name="Bakaric R."/>
            <person name="Luria V."/>
            <person name="Karger A."/>
            <person name="Kirschner M.W."/>
            <person name="Durand P.M."/>
            <person name="Michod R.E."/>
            <person name="Nozaki H."/>
            <person name="Olson B.J."/>
        </authorList>
    </citation>
    <scope>NUCLEOTIDE SEQUENCE [LARGE SCALE GENOMIC DNA]</scope>
    <source>
        <strain evidence="3">NIES-2863</strain>
    </source>
</reference>
<keyword evidence="3" id="KW-1185">Reference proteome</keyword>
<accession>A0A150FTQ7</accession>
<dbReference type="AlphaFoldDB" id="A0A150FTQ7"/>
<evidence type="ECO:0000256" key="1">
    <source>
        <dbReference type="SAM" id="MobiDB-lite"/>
    </source>
</evidence>
<dbReference type="STRING" id="33097.A0A150FTQ7"/>
<protein>
    <submittedName>
        <fullName evidence="2">Uncharacterized protein</fullName>
    </submittedName>
</protein>
<name>A0A150FTQ7_GONPE</name>